<dbReference type="AlphaFoldDB" id="A0A915EFS3"/>
<proteinExistence type="predicted"/>
<accession>A0A915EFS3</accession>
<keyword evidence="1" id="KW-1185">Reference proteome</keyword>
<evidence type="ECO:0000313" key="1">
    <source>
        <dbReference type="Proteomes" id="UP000887574"/>
    </source>
</evidence>
<reference evidence="2" key="1">
    <citation type="submission" date="2022-11" db="UniProtKB">
        <authorList>
            <consortium name="WormBaseParasite"/>
        </authorList>
    </citation>
    <scope>IDENTIFICATION</scope>
</reference>
<organism evidence="1 2">
    <name type="scientific">Ditylenchus dipsaci</name>
    <dbReference type="NCBI Taxonomy" id="166011"/>
    <lineage>
        <taxon>Eukaryota</taxon>
        <taxon>Metazoa</taxon>
        <taxon>Ecdysozoa</taxon>
        <taxon>Nematoda</taxon>
        <taxon>Chromadorea</taxon>
        <taxon>Rhabditida</taxon>
        <taxon>Tylenchina</taxon>
        <taxon>Tylenchomorpha</taxon>
        <taxon>Sphaerularioidea</taxon>
        <taxon>Anguinidae</taxon>
        <taxon>Anguininae</taxon>
        <taxon>Ditylenchus</taxon>
    </lineage>
</organism>
<dbReference type="Proteomes" id="UP000887574">
    <property type="component" value="Unplaced"/>
</dbReference>
<name>A0A915EFS3_9BILA</name>
<protein>
    <submittedName>
        <fullName evidence="2">Uncharacterized protein</fullName>
    </submittedName>
</protein>
<dbReference type="WBParaSite" id="jg4864">
    <property type="protein sequence ID" value="jg4864"/>
    <property type="gene ID" value="jg4864"/>
</dbReference>
<sequence>MVMVLIINPHPILPSNPNHLVAHFLPKRVFGRSECAGRDGVQDTQNQARPDEELQVNCVPPREEQPSQREVRGEEEADLEVSETLLKSIALPKIVVPTKFQVLNYVANAKSLQIRRTGSELQVTDSTGFPLLDVWLKTSCFRRGSSWVMESYGRTVLLMTDMEKSWWAGNSLSHLSILYTKDLNQLVHLLNGCSLNFS</sequence>
<evidence type="ECO:0000313" key="2">
    <source>
        <dbReference type="WBParaSite" id="jg4864"/>
    </source>
</evidence>